<accession>A0A1M7HNF1</accession>
<dbReference type="OrthoDB" id="1766465at2"/>
<dbReference type="AlphaFoldDB" id="A0A1M7HNF1"/>
<proteinExistence type="predicted"/>
<protein>
    <submittedName>
        <fullName evidence="1">Uncharacterized protein</fullName>
    </submittedName>
</protein>
<dbReference type="Proteomes" id="UP000184038">
    <property type="component" value="Unassembled WGS sequence"/>
</dbReference>
<gene>
    <name evidence="1" type="ORF">SAMN02746066_01477</name>
</gene>
<dbReference type="RefSeq" id="WP_073285348.1">
    <property type="nucleotide sequence ID" value="NZ_FRCP01000008.1"/>
</dbReference>
<dbReference type="EMBL" id="FRCP01000008">
    <property type="protein sequence ID" value="SHM30071.1"/>
    <property type="molecule type" value="Genomic_DNA"/>
</dbReference>
<evidence type="ECO:0000313" key="2">
    <source>
        <dbReference type="Proteomes" id="UP000184038"/>
    </source>
</evidence>
<evidence type="ECO:0000313" key="1">
    <source>
        <dbReference type="EMBL" id="SHM30071.1"/>
    </source>
</evidence>
<name>A0A1M7HNF1_9FIRM</name>
<keyword evidence="2" id="KW-1185">Reference proteome</keyword>
<organism evidence="1 2">
    <name type="scientific">Anaerosporobacter mobilis DSM 15930</name>
    <dbReference type="NCBI Taxonomy" id="1120996"/>
    <lineage>
        <taxon>Bacteria</taxon>
        <taxon>Bacillati</taxon>
        <taxon>Bacillota</taxon>
        <taxon>Clostridia</taxon>
        <taxon>Lachnospirales</taxon>
        <taxon>Lachnospiraceae</taxon>
        <taxon>Anaerosporobacter</taxon>
    </lineage>
</organism>
<reference evidence="1 2" key="1">
    <citation type="submission" date="2016-11" db="EMBL/GenBank/DDBJ databases">
        <authorList>
            <person name="Jaros S."/>
            <person name="Januszkiewicz K."/>
            <person name="Wedrychowicz H."/>
        </authorList>
    </citation>
    <scope>NUCLEOTIDE SEQUENCE [LARGE SCALE GENOMIC DNA]</scope>
    <source>
        <strain evidence="1 2">DSM 15930</strain>
    </source>
</reference>
<sequence length="85" mass="10355">MEEKKNNKHRLTKAEREERKFNKDLKDCMRCKFFWGNDSRCINSNCFKEKRKEPEKTVRSECTDCSYKQGDGYCFPCMKKLLERK</sequence>
<dbReference type="STRING" id="1120996.SAMN02746066_01477"/>